<dbReference type="EMBL" id="CAJNOU010014183">
    <property type="protein sequence ID" value="CAF1567951.1"/>
    <property type="molecule type" value="Genomic_DNA"/>
</dbReference>
<evidence type="ECO:0000313" key="2">
    <source>
        <dbReference type="Proteomes" id="UP000663889"/>
    </source>
</evidence>
<comment type="caution">
    <text evidence="1">The sequence shown here is derived from an EMBL/GenBank/DDBJ whole genome shotgun (WGS) entry which is preliminary data.</text>
</comment>
<dbReference type="AlphaFoldDB" id="A0A815Y7T1"/>
<feature type="non-terminal residue" evidence="1">
    <location>
        <position position="35"/>
    </location>
</feature>
<evidence type="ECO:0000313" key="1">
    <source>
        <dbReference type="EMBL" id="CAF1567951.1"/>
    </source>
</evidence>
<organism evidence="1 2">
    <name type="scientific">Rotaria sordida</name>
    <dbReference type="NCBI Taxonomy" id="392033"/>
    <lineage>
        <taxon>Eukaryota</taxon>
        <taxon>Metazoa</taxon>
        <taxon>Spiralia</taxon>
        <taxon>Gnathifera</taxon>
        <taxon>Rotifera</taxon>
        <taxon>Eurotatoria</taxon>
        <taxon>Bdelloidea</taxon>
        <taxon>Philodinida</taxon>
        <taxon>Philodinidae</taxon>
        <taxon>Rotaria</taxon>
    </lineage>
</organism>
<gene>
    <name evidence="1" type="ORF">SEV965_LOCUS39449</name>
</gene>
<protein>
    <submittedName>
        <fullName evidence="1">Uncharacterized protein</fullName>
    </submittedName>
</protein>
<proteinExistence type="predicted"/>
<dbReference type="Proteomes" id="UP000663889">
    <property type="component" value="Unassembled WGS sequence"/>
</dbReference>
<reference evidence="1" key="1">
    <citation type="submission" date="2021-02" db="EMBL/GenBank/DDBJ databases">
        <authorList>
            <person name="Nowell W R."/>
        </authorList>
    </citation>
    <scope>NUCLEOTIDE SEQUENCE</scope>
</reference>
<sequence>MNYSAIMKLSSNPPPQDAIDSAEELLINRYSFDYK</sequence>
<accession>A0A815Y7T1</accession>
<name>A0A815Y7T1_9BILA</name>